<proteinExistence type="predicted"/>
<name>A0A6J8A8C0_MYTCO</name>
<evidence type="ECO:0000313" key="2">
    <source>
        <dbReference type="EMBL" id="CAC5363143.1"/>
    </source>
</evidence>
<accession>A0A6J8A8C0</accession>
<sequence length="168" mass="19463">MAFPAVAVLWLAMCGCSEYWGQREMRHTFLEVNRRLIPNKVMVTYKRQRLTANFTISFLFFDMTSCVNHMASELHNTRIRENLTRDMVVLNMNDDDDEALLDDTTEDSVTCDEQETVTNYLLDLSSAYLMDYMNEKLEHAGDNNRHATKAICICQFAESLEIKKNADV</sequence>
<evidence type="ECO:0000256" key="1">
    <source>
        <dbReference type="SAM" id="SignalP"/>
    </source>
</evidence>
<dbReference type="AlphaFoldDB" id="A0A6J8A8C0"/>
<feature type="chain" id="PRO_5026980759" evidence="1">
    <location>
        <begin position="18"/>
        <end position="168"/>
    </location>
</feature>
<dbReference type="OrthoDB" id="10452309at2759"/>
<keyword evidence="3" id="KW-1185">Reference proteome</keyword>
<dbReference type="Proteomes" id="UP000507470">
    <property type="component" value="Unassembled WGS sequence"/>
</dbReference>
<evidence type="ECO:0000313" key="3">
    <source>
        <dbReference type="Proteomes" id="UP000507470"/>
    </source>
</evidence>
<keyword evidence="1" id="KW-0732">Signal</keyword>
<dbReference type="EMBL" id="CACVKT020000787">
    <property type="protein sequence ID" value="CAC5363143.1"/>
    <property type="molecule type" value="Genomic_DNA"/>
</dbReference>
<organism evidence="2 3">
    <name type="scientific">Mytilus coruscus</name>
    <name type="common">Sea mussel</name>
    <dbReference type="NCBI Taxonomy" id="42192"/>
    <lineage>
        <taxon>Eukaryota</taxon>
        <taxon>Metazoa</taxon>
        <taxon>Spiralia</taxon>
        <taxon>Lophotrochozoa</taxon>
        <taxon>Mollusca</taxon>
        <taxon>Bivalvia</taxon>
        <taxon>Autobranchia</taxon>
        <taxon>Pteriomorphia</taxon>
        <taxon>Mytilida</taxon>
        <taxon>Mytiloidea</taxon>
        <taxon>Mytilidae</taxon>
        <taxon>Mytilinae</taxon>
        <taxon>Mytilus</taxon>
    </lineage>
</organism>
<reference evidence="2 3" key="1">
    <citation type="submission" date="2020-06" db="EMBL/GenBank/DDBJ databases">
        <authorList>
            <person name="Li R."/>
            <person name="Bekaert M."/>
        </authorList>
    </citation>
    <scope>NUCLEOTIDE SEQUENCE [LARGE SCALE GENOMIC DNA]</scope>
    <source>
        <strain evidence="3">wild</strain>
    </source>
</reference>
<gene>
    <name evidence="2" type="ORF">MCOR_4676</name>
</gene>
<feature type="signal peptide" evidence="1">
    <location>
        <begin position="1"/>
        <end position="17"/>
    </location>
</feature>
<protein>
    <submittedName>
        <fullName evidence="2">Uncharacterized protein</fullName>
    </submittedName>
</protein>